<keyword evidence="1" id="KW-0812">Transmembrane</keyword>
<proteinExistence type="predicted"/>
<gene>
    <name evidence="2" type="ORF">IAB98_12145</name>
</gene>
<organism evidence="2 3">
    <name type="scientific">Candidatus Egerieimonas intestinavium</name>
    <dbReference type="NCBI Taxonomy" id="2840777"/>
    <lineage>
        <taxon>Bacteria</taxon>
        <taxon>Bacillati</taxon>
        <taxon>Bacillota</taxon>
        <taxon>Clostridia</taxon>
        <taxon>Lachnospirales</taxon>
        <taxon>Lachnospiraceae</taxon>
        <taxon>Lachnospiraceae incertae sedis</taxon>
        <taxon>Candidatus Egerieimonas</taxon>
    </lineage>
</organism>
<keyword evidence="1" id="KW-1133">Transmembrane helix</keyword>
<accession>A0A9D1EM94</accession>
<evidence type="ECO:0000313" key="3">
    <source>
        <dbReference type="Proteomes" id="UP000886841"/>
    </source>
</evidence>
<name>A0A9D1EM94_9FIRM</name>
<keyword evidence="1" id="KW-0472">Membrane</keyword>
<dbReference type="AlphaFoldDB" id="A0A9D1EM94"/>
<sequence length="169" mass="18959">MNKKIKTILIVLLGVILLGGGIFVGLNWNNWFGNGKDDTKTTAQVDENAEDYTGDRDVYQGEKNTDTIDIPGFEAMNFKAGTKEQSVNLYNPEQNTCYFKMSILLSDGTKLWESKLIEPGKGIYDLTLSESLSVGEYEDCILKYECFAMNEEQTPLNGSEIKFTLNVLE</sequence>
<protein>
    <submittedName>
        <fullName evidence="2">tRNA (Uracil-5-)-methyltransferase</fullName>
    </submittedName>
</protein>
<comment type="caution">
    <text evidence="2">The sequence shown here is derived from an EMBL/GenBank/DDBJ whole genome shotgun (WGS) entry which is preliminary data.</text>
</comment>
<evidence type="ECO:0000256" key="1">
    <source>
        <dbReference type="SAM" id="Phobius"/>
    </source>
</evidence>
<dbReference type="Proteomes" id="UP000886841">
    <property type="component" value="Unassembled WGS sequence"/>
</dbReference>
<dbReference type="EMBL" id="DVHU01000109">
    <property type="protein sequence ID" value="HIR94159.1"/>
    <property type="molecule type" value="Genomic_DNA"/>
</dbReference>
<feature type="transmembrane region" description="Helical" evidence="1">
    <location>
        <begin position="7"/>
        <end position="28"/>
    </location>
</feature>
<reference evidence="2" key="2">
    <citation type="journal article" date="2021" name="PeerJ">
        <title>Extensive microbial diversity within the chicken gut microbiome revealed by metagenomics and culture.</title>
        <authorList>
            <person name="Gilroy R."/>
            <person name="Ravi A."/>
            <person name="Getino M."/>
            <person name="Pursley I."/>
            <person name="Horton D.L."/>
            <person name="Alikhan N.F."/>
            <person name="Baker D."/>
            <person name="Gharbi K."/>
            <person name="Hall N."/>
            <person name="Watson M."/>
            <person name="Adriaenssens E.M."/>
            <person name="Foster-Nyarko E."/>
            <person name="Jarju S."/>
            <person name="Secka A."/>
            <person name="Antonio M."/>
            <person name="Oren A."/>
            <person name="Chaudhuri R.R."/>
            <person name="La Ragione R."/>
            <person name="Hildebrand F."/>
            <person name="Pallen M.J."/>
        </authorList>
    </citation>
    <scope>NUCLEOTIDE SEQUENCE</scope>
    <source>
        <strain evidence="2">ChiSxjej1B13-7041</strain>
    </source>
</reference>
<evidence type="ECO:0000313" key="2">
    <source>
        <dbReference type="EMBL" id="HIR94159.1"/>
    </source>
</evidence>
<reference evidence="2" key="1">
    <citation type="submission" date="2020-10" db="EMBL/GenBank/DDBJ databases">
        <authorList>
            <person name="Gilroy R."/>
        </authorList>
    </citation>
    <scope>NUCLEOTIDE SEQUENCE</scope>
    <source>
        <strain evidence="2">ChiSxjej1B13-7041</strain>
    </source>
</reference>